<protein>
    <submittedName>
        <fullName evidence="3">Type II toxin-antitoxin system RelE/ParE family toxin</fullName>
    </submittedName>
</protein>
<evidence type="ECO:0000256" key="1">
    <source>
        <dbReference type="ARBA" id="ARBA00006226"/>
    </source>
</evidence>
<gene>
    <name evidence="3" type="ORF">P0M35_05370</name>
</gene>
<accession>A0AAE3TDU9</accession>
<comment type="caution">
    <text evidence="3">The sequence shown here is derived from an EMBL/GenBank/DDBJ whole genome shotgun (WGS) entry which is preliminary data.</text>
</comment>
<keyword evidence="4" id="KW-1185">Reference proteome</keyword>
<dbReference type="Pfam" id="PF05016">
    <property type="entry name" value="ParE_toxin"/>
    <property type="match status" value="1"/>
</dbReference>
<comment type="similarity">
    <text evidence="1">Belongs to the RelE toxin family.</text>
</comment>
<proteinExistence type="inferred from homology"/>
<dbReference type="InterPro" id="IPR035093">
    <property type="entry name" value="RelE/ParE_toxin_dom_sf"/>
</dbReference>
<evidence type="ECO:0000256" key="2">
    <source>
        <dbReference type="ARBA" id="ARBA00022649"/>
    </source>
</evidence>
<dbReference type="NCBIfam" id="TIGR02385">
    <property type="entry name" value="RelE_StbE"/>
    <property type="match status" value="1"/>
</dbReference>
<reference evidence="3" key="1">
    <citation type="submission" date="2023-03" db="EMBL/GenBank/DDBJ databases">
        <title>Stygiobacter electus gen. nov., sp. nov., facultatively anaerobic thermotolerant bacterium of the class Ignavibacteria from a well of Yessentuki mineral water deposit.</title>
        <authorList>
            <person name="Podosokorskaya O.A."/>
            <person name="Elcheninov A.G."/>
            <person name="Petrova N.F."/>
            <person name="Zavarzina D.G."/>
            <person name="Kublanov I.V."/>
            <person name="Merkel A.Y."/>
        </authorList>
    </citation>
    <scope>NUCLEOTIDE SEQUENCE</scope>
    <source>
        <strain evidence="3">09-Me</strain>
    </source>
</reference>
<evidence type="ECO:0000313" key="3">
    <source>
        <dbReference type="EMBL" id="MDF1611568.1"/>
    </source>
</evidence>
<dbReference type="PANTHER" id="PTHR33755">
    <property type="entry name" value="TOXIN PARE1-RELATED"/>
    <property type="match status" value="1"/>
</dbReference>
<organism evidence="3 4">
    <name type="scientific">Stygiobacter electus</name>
    <dbReference type="NCBI Taxonomy" id="3032292"/>
    <lineage>
        <taxon>Bacteria</taxon>
        <taxon>Pseudomonadati</taxon>
        <taxon>Ignavibacteriota</taxon>
        <taxon>Ignavibacteria</taxon>
        <taxon>Ignavibacteriales</taxon>
        <taxon>Melioribacteraceae</taxon>
        <taxon>Stygiobacter</taxon>
    </lineage>
</organism>
<dbReference type="AlphaFoldDB" id="A0AAE3TDU9"/>
<dbReference type="EMBL" id="JARGDL010000005">
    <property type="protein sequence ID" value="MDF1611568.1"/>
    <property type="molecule type" value="Genomic_DNA"/>
</dbReference>
<dbReference type="SUPFAM" id="SSF143011">
    <property type="entry name" value="RelE-like"/>
    <property type="match status" value="1"/>
</dbReference>
<dbReference type="Gene3D" id="3.30.2310.20">
    <property type="entry name" value="RelE-like"/>
    <property type="match status" value="1"/>
</dbReference>
<evidence type="ECO:0000313" key="4">
    <source>
        <dbReference type="Proteomes" id="UP001221302"/>
    </source>
</evidence>
<keyword evidence="2" id="KW-1277">Toxin-antitoxin system</keyword>
<dbReference type="InterPro" id="IPR051803">
    <property type="entry name" value="TA_system_RelE-like_toxin"/>
</dbReference>
<dbReference type="RefSeq" id="WP_321535335.1">
    <property type="nucleotide sequence ID" value="NZ_JARGDL010000005.1"/>
</dbReference>
<dbReference type="InterPro" id="IPR007712">
    <property type="entry name" value="RelE/ParE_toxin"/>
</dbReference>
<sequence length="102" mass="12043">MPTDKYQIRLLRIAEEDFHEIISFIADDNPNAANSIADKIEKKIELLSENPKLGRIPRDEDIRNLGYRYIIVQSYIVFYTVEERTIIIHRILHGARNYKTLL</sequence>
<dbReference type="Proteomes" id="UP001221302">
    <property type="component" value="Unassembled WGS sequence"/>
</dbReference>
<name>A0AAE3TDU9_9BACT</name>